<comment type="caution">
    <text evidence="1">The sequence shown here is derived from an EMBL/GenBank/DDBJ whole genome shotgun (WGS) entry which is preliminary data.</text>
</comment>
<evidence type="ECO:0000313" key="1">
    <source>
        <dbReference type="EMBL" id="GAI18226.1"/>
    </source>
</evidence>
<name>X1MJI1_9ZZZZ</name>
<proteinExistence type="predicted"/>
<accession>X1MJI1</accession>
<organism evidence="1">
    <name type="scientific">marine sediment metagenome</name>
    <dbReference type="NCBI Taxonomy" id="412755"/>
    <lineage>
        <taxon>unclassified sequences</taxon>
        <taxon>metagenomes</taxon>
        <taxon>ecological metagenomes</taxon>
    </lineage>
</organism>
<dbReference type="EMBL" id="BARV01004520">
    <property type="protein sequence ID" value="GAI18226.1"/>
    <property type="molecule type" value="Genomic_DNA"/>
</dbReference>
<feature type="non-terminal residue" evidence="1">
    <location>
        <position position="1"/>
    </location>
</feature>
<protein>
    <submittedName>
        <fullName evidence="1">Uncharacterized protein</fullName>
    </submittedName>
</protein>
<gene>
    <name evidence="1" type="ORF">S06H3_09981</name>
</gene>
<dbReference type="AlphaFoldDB" id="X1MJI1"/>
<reference evidence="1" key="1">
    <citation type="journal article" date="2014" name="Front. Microbiol.">
        <title>High frequency of phylogenetically diverse reductive dehalogenase-homologous genes in deep subseafloor sedimentary metagenomes.</title>
        <authorList>
            <person name="Kawai M."/>
            <person name="Futagami T."/>
            <person name="Toyoda A."/>
            <person name="Takaki Y."/>
            <person name="Nishi S."/>
            <person name="Hori S."/>
            <person name="Arai W."/>
            <person name="Tsubouchi T."/>
            <person name="Morono Y."/>
            <person name="Uchiyama I."/>
            <person name="Ito T."/>
            <person name="Fujiyama A."/>
            <person name="Inagaki F."/>
            <person name="Takami H."/>
        </authorList>
    </citation>
    <scope>NUCLEOTIDE SEQUENCE</scope>
    <source>
        <strain evidence="1">Expedition CK06-06</strain>
    </source>
</reference>
<sequence>VEDAVWADDPSGYSWTLSSNGGNDMKVYGLWFRVVDGESYVPITKTQTQFYSTTLGPSDSKQFGLKLLTPQPDFTEGATGYFSVGDTTMQTHITISAVAA</sequence>